<dbReference type="GO" id="GO:0030894">
    <property type="term" value="C:replisome"/>
    <property type="evidence" value="ECO:0007669"/>
    <property type="project" value="TreeGrafter"/>
</dbReference>
<dbReference type="SMART" id="SM00956">
    <property type="entry name" value="RQC"/>
    <property type="match status" value="1"/>
</dbReference>
<feature type="domain" description="Helicase C-terminal" evidence="19">
    <location>
        <begin position="234"/>
        <end position="385"/>
    </location>
</feature>
<evidence type="ECO:0000256" key="10">
    <source>
        <dbReference type="ARBA" id="ARBA00022840"/>
    </source>
</evidence>
<dbReference type="Proteomes" id="UP000198374">
    <property type="component" value="Unassembled WGS sequence"/>
</dbReference>
<dbReference type="SUPFAM" id="SSF46785">
    <property type="entry name" value="Winged helix' DNA-binding domain"/>
    <property type="match status" value="1"/>
</dbReference>
<evidence type="ECO:0000256" key="3">
    <source>
        <dbReference type="ARBA" id="ARBA00005446"/>
    </source>
</evidence>
<dbReference type="InterPro" id="IPR044876">
    <property type="entry name" value="HRDC_dom_sf"/>
</dbReference>
<dbReference type="SUPFAM" id="SSF47819">
    <property type="entry name" value="HRDC-like"/>
    <property type="match status" value="1"/>
</dbReference>
<dbReference type="InterPro" id="IPR011545">
    <property type="entry name" value="DEAD/DEAH_box_helicase_dom"/>
</dbReference>
<dbReference type="InterPro" id="IPR010997">
    <property type="entry name" value="HRDC-like_sf"/>
</dbReference>
<dbReference type="NCBIfam" id="TIGR01389">
    <property type="entry name" value="recQ"/>
    <property type="match status" value="1"/>
</dbReference>
<dbReference type="GO" id="GO:0005737">
    <property type="term" value="C:cytoplasm"/>
    <property type="evidence" value="ECO:0007669"/>
    <property type="project" value="TreeGrafter"/>
</dbReference>
<dbReference type="Pfam" id="PF16124">
    <property type="entry name" value="RecQ_Zn_bind"/>
    <property type="match status" value="1"/>
</dbReference>
<keyword evidence="5" id="KW-0547">Nucleotide-binding</keyword>
<evidence type="ECO:0000256" key="14">
    <source>
        <dbReference type="ARBA" id="ARBA00023235"/>
    </source>
</evidence>
<keyword evidence="10" id="KW-0067">ATP-binding</keyword>
<evidence type="ECO:0000256" key="4">
    <source>
        <dbReference type="ARBA" id="ARBA00022723"/>
    </source>
</evidence>
<comment type="cofactor">
    <cofactor evidence="2">
        <name>Zn(2+)</name>
        <dbReference type="ChEBI" id="CHEBI:29105"/>
    </cofactor>
</comment>
<dbReference type="AlphaFoldDB" id="A0A1Z5IB58"/>
<dbReference type="SMART" id="SM00341">
    <property type="entry name" value="HRDC"/>
    <property type="match status" value="1"/>
</dbReference>
<proteinExistence type="inferred from homology"/>
<dbReference type="SUPFAM" id="SSF52540">
    <property type="entry name" value="P-loop containing nucleoside triphosphate hydrolases"/>
    <property type="match status" value="1"/>
</dbReference>
<dbReference type="GO" id="GO:0006260">
    <property type="term" value="P:DNA replication"/>
    <property type="evidence" value="ECO:0007669"/>
    <property type="project" value="InterPro"/>
</dbReference>
<dbReference type="PROSITE" id="PS51192">
    <property type="entry name" value="HELICASE_ATP_BIND_1"/>
    <property type="match status" value="1"/>
</dbReference>
<keyword evidence="7" id="KW-0378">Hydrolase</keyword>
<dbReference type="GO" id="GO:0003677">
    <property type="term" value="F:DNA binding"/>
    <property type="evidence" value="ECO:0007669"/>
    <property type="project" value="UniProtKB-KW"/>
</dbReference>
<dbReference type="PROSITE" id="PS50967">
    <property type="entry name" value="HRDC"/>
    <property type="match status" value="1"/>
</dbReference>
<reference evidence="20 21" key="1">
    <citation type="submission" date="2015-11" db="EMBL/GenBank/DDBJ databases">
        <title>Draft genome sequences of new species of the genus Lactobacillus isolated from orchardgrass silage.</title>
        <authorList>
            <person name="Tohno M."/>
            <person name="Tanizawa Y."/>
            <person name="Arita M."/>
        </authorList>
    </citation>
    <scope>NUCLEOTIDE SEQUENCE [LARGE SCALE GENOMIC DNA]</scope>
    <source>
        <strain evidence="20 21">IWT30</strain>
    </source>
</reference>
<evidence type="ECO:0000256" key="8">
    <source>
        <dbReference type="ARBA" id="ARBA00022806"/>
    </source>
</evidence>
<dbReference type="GO" id="GO:0009432">
    <property type="term" value="P:SOS response"/>
    <property type="evidence" value="ECO:0007669"/>
    <property type="project" value="UniProtKB-UniRule"/>
</dbReference>
<evidence type="ECO:0000256" key="13">
    <source>
        <dbReference type="ARBA" id="ARBA00023204"/>
    </source>
</evidence>
<keyword evidence="14" id="KW-0413">Isomerase</keyword>
<evidence type="ECO:0000256" key="2">
    <source>
        <dbReference type="ARBA" id="ARBA00001947"/>
    </source>
</evidence>
<dbReference type="NCBIfam" id="TIGR00614">
    <property type="entry name" value="recQ_fam"/>
    <property type="match status" value="1"/>
</dbReference>
<dbReference type="Gene3D" id="3.40.50.300">
    <property type="entry name" value="P-loop containing nucleotide triphosphate hydrolases"/>
    <property type="match status" value="2"/>
</dbReference>
<dbReference type="GO" id="GO:0006310">
    <property type="term" value="P:DNA recombination"/>
    <property type="evidence" value="ECO:0007669"/>
    <property type="project" value="UniProtKB-UniRule"/>
</dbReference>
<name>A0A1Z5IB58_9LACO</name>
<dbReference type="FunFam" id="3.40.50.300:FF:000296">
    <property type="entry name" value="ATP-dependent DNA helicase RecQ"/>
    <property type="match status" value="1"/>
</dbReference>
<dbReference type="InterPro" id="IPR036388">
    <property type="entry name" value="WH-like_DNA-bd_sf"/>
</dbReference>
<dbReference type="InterPro" id="IPR032284">
    <property type="entry name" value="RecQ_Zn-bd"/>
</dbReference>
<keyword evidence="9" id="KW-0862">Zinc</keyword>
<comment type="caution">
    <text evidence="20">The sequence shown here is derived from an EMBL/GenBank/DDBJ whole genome shotgun (WGS) entry which is preliminary data.</text>
</comment>
<dbReference type="PANTHER" id="PTHR13710:SF105">
    <property type="entry name" value="ATP-DEPENDENT DNA HELICASE Q1"/>
    <property type="match status" value="1"/>
</dbReference>
<feature type="domain" description="Helicase ATP-binding" evidence="18">
    <location>
        <begin position="48"/>
        <end position="216"/>
    </location>
</feature>
<dbReference type="GO" id="GO:0016787">
    <property type="term" value="F:hydrolase activity"/>
    <property type="evidence" value="ECO:0007669"/>
    <property type="project" value="UniProtKB-KW"/>
</dbReference>
<evidence type="ECO:0000259" key="18">
    <source>
        <dbReference type="PROSITE" id="PS51192"/>
    </source>
</evidence>
<keyword evidence="21" id="KW-1185">Reference proteome</keyword>
<keyword evidence="12" id="KW-0233">DNA recombination</keyword>
<comment type="cofactor">
    <cofactor evidence="1">
        <name>Mg(2+)</name>
        <dbReference type="ChEBI" id="CHEBI:18420"/>
    </cofactor>
</comment>
<gene>
    <name evidence="20" type="primary">recQ_1</name>
    <name evidence="20" type="ORF">IWT30_00942</name>
</gene>
<dbReference type="CDD" id="cd18794">
    <property type="entry name" value="SF2_C_RecQ"/>
    <property type="match status" value="1"/>
</dbReference>
<dbReference type="InterPro" id="IPR036390">
    <property type="entry name" value="WH_DNA-bd_sf"/>
</dbReference>
<evidence type="ECO:0000256" key="9">
    <source>
        <dbReference type="ARBA" id="ARBA00022833"/>
    </source>
</evidence>
<dbReference type="InterPro" id="IPR001650">
    <property type="entry name" value="Helicase_C-like"/>
</dbReference>
<evidence type="ECO:0000256" key="5">
    <source>
        <dbReference type="ARBA" id="ARBA00022741"/>
    </source>
</evidence>
<evidence type="ECO:0000256" key="16">
    <source>
        <dbReference type="NCBIfam" id="TIGR01389"/>
    </source>
</evidence>
<evidence type="ECO:0000313" key="21">
    <source>
        <dbReference type="Proteomes" id="UP000198374"/>
    </source>
</evidence>
<sequence>MPVINIKTSILLNWKKIILKGQKSMKPQTILKSQFGYDHFRTGQEEAINDVLNHQNVLAIMPTGGGKSLCYQIPALMLTGVTLVVSPLISLMKDQVDALNENGIAATFINSSLDYEAINQRFRDAENGAIKLLYVSPERLDSGYLNRLAELPIDLVAIDEAHCISQWGHDFRPSYLNLAQTIQRLPSHPTIIALTATATPIVAKDICQRLGLEAEVKTGFSRPNLAFKVIKHQDNDKYLVDYLKQNAGQSGIVYASTRKEVERLTKLLNKKHIDATMYHGGLSKDVRRENQEDFLYDRVPIMVATNAFGMGIDKSNVRFVIHAQVPGSLESYYQEAGRAGRDGLPSEAILLFRQSDVSIQHFLIDQSERDDAGKKREYEKLQDMTQYANTQECLQTFILNYFGEEGTDCGQCSNCLDDREQQDITVDAQKVLSCVKRMNESFGKILVAQVLTGSSVARIKQLHFDELTTYGIMKGSSQKSVAELIDFLSASGYLMAEGGQYPVLRVSDSGVAVLQGKEQVYRKVAMKATHVLPQNDDLFERLRALRREFAKQQGVPPFVIFSDKTLRDMCAVMPKNEEEMLTVSGVGESKLAKYGDAFLKALNAADETAVE</sequence>
<keyword evidence="6" id="KW-0227">DNA damage</keyword>
<dbReference type="Pfam" id="PF00271">
    <property type="entry name" value="Helicase_C"/>
    <property type="match status" value="1"/>
</dbReference>
<keyword evidence="13" id="KW-0234">DNA repair</keyword>
<dbReference type="GO" id="GO:0006281">
    <property type="term" value="P:DNA repair"/>
    <property type="evidence" value="ECO:0007669"/>
    <property type="project" value="UniProtKB-KW"/>
</dbReference>
<dbReference type="FunFam" id="1.10.150.80:FF:000002">
    <property type="entry name" value="ATP-dependent DNA helicase RecQ"/>
    <property type="match status" value="1"/>
</dbReference>
<protein>
    <recommendedName>
        <fullName evidence="16">DNA helicase RecQ</fullName>
        <ecNumber evidence="16">5.6.2.4</ecNumber>
    </recommendedName>
</protein>
<comment type="catalytic activity">
    <reaction evidence="15">
        <text>Couples ATP hydrolysis with the unwinding of duplex DNA by translocating in the 3'-5' direction.</text>
        <dbReference type="EC" id="5.6.2.4"/>
    </reaction>
</comment>
<evidence type="ECO:0000256" key="6">
    <source>
        <dbReference type="ARBA" id="ARBA00022763"/>
    </source>
</evidence>
<dbReference type="Gene3D" id="1.10.10.10">
    <property type="entry name" value="Winged helix-like DNA-binding domain superfamily/Winged helix DNA-binding domain"/>
    <property type="match status" value="1"/>
</dbReference>
<evidence type="ECO:0000256" key="11">
    <source>
        <dbReference type="ARBA" id="ARBA00023125"/>
    </source>
</evidence>
<dbReference type="GO" id="GO:0005524">
    <property type="term" value="F:ATP binding"/>
    <property type="evidence" value="ECO:0007669"/>
    <property type="project" value="UniProtKB-KW"/>
</dbReference>
<accession>A0A1Z5IB58</accession>
<dbReference type="GO" id="GO:0043138">
    <property type="term" value="F:3'-5' DNA helicase activity"/>
    <property type="evidence" value="ECO:0007669"/>
    <property type="project" value="UniProtKB-EC"/>
</dbReference>
<dbReference type="InterPro" id="IPR006293">
    <property type="entry name" value="DNA_helicase_ATP-dep_RecQ_bac"/>
</dbReference>
<comment type="similarity">
    <text evidence="3">Belongs to the helicase family. RecQ subfamily.</text>
</comment>
<dbReference type="SMART" id="SM00490">
    <property type="entry name" value="HELICc"/>
    <property type="match status" value="1"/>
</dbReference>
<dbReference type="PANTHER" id="PTHR13710">
    <property type="entry name" value="DNA HELICASE RECQ FAMILY MEMBER"/>
    <property type="match status" value="1"/>
</dbReference>
<dbReference type="EC" id="5.6.2.4" evidence="16"/>
<dbReference type="CDD" id="cd17920">
    <property type="entry name" value="DEXHc_RecQ"/>
    <property type="match status" value="1"/>
</dbReference>
<dbReference type="Gene3D" id="1.10.150.80">
    <property type="entry name" value="HRDC domain"/>
    <property type="match status" value="1"/>
</dbReference>
<dbReference type="PROSITE" id="PS51194">
    <property type="entry name" value="HELICASE_CTER"/>
    <property type="match status" value="1"/>
</dbReference>
<evidence type="ECO:0000259" key="19">
    <source>
        <dbReference type="PROSITE" id="PS51194"/>
    </source>
</evidence>
<dbReference type="Pfam" id="PF09382">
    <property type="entry name" value="RQC"/>
    <property type="match status" value="1"/>
</dbReference>
<evidence type="ECO:0000256" key="7">
    <source>
        <dbReference type="ARBA" id="ARBA00022801"/>
    </source>
</evidence>
<evidence type="ECO:0000256" key="12">
    <source>
        <dbReference type="ARBA" id="ARBA00023172"/>
    </source>
</evidence>
<keyword evidence="11" id="KW-0238">DNA-binding</keyword>
<organism evidence="20 21">
    <name type="scientific">Secundilactobacillus mixtipabuli</name>
    <dbReference type="NCBI Taxonomy" id="1435342"/>
    <lineage>
        <taxon>Bacteria</taxon>
        <taxon>Bacillati</taxon>
        <taxon>Bacillota</taxon>
        <taxon>Bacilli</taxon>
        <taxon>Lactobacillales</taxon>
        <taxon>Lactobacillaceae</taxon>
        <taxon>Secundilactobacillus</taxon>
    </lineage>
</organism>
<dbReference type="GO" id="GO:0043590">
    <property type="term" value="C:bacterial nucleoid"/>
    <property type="evidence" value="ECO:0007669"/>
    <property type="project" value="TreeGrafter"/>
</dbReference>
<dbReference type="InterPro" id="IPR027417">
    <property type="entry name" value="P-loop_NTPase"/>
</dbReference>
<dbReference type="InterPro" id="IPR004589">
    <property type="entry name" value="DNA_helicase_ATP-dep_RecQ"/>
</dbReference>
<keyword evidence="8 20" id="KW-0347">Helicase</keyword>
<dbReference type="EMBL" id="BCMF01000004">
    <property type="protein sequence ID" value="GAW98982.1"/>
    <property type="molecule type" value="Genomic_DNA"/>
</dbReference>
<evidence type="ECO:0000256" key="1">
    <source>
        <dbReference type="ARBA" id="ARBA00001946"/>
    </source>
</evidence>
<dbReference type="InterPro" id="IPR014001">
    <property type="entry name" value="Helicase_ATP-bd"/>
</dbReference>
<dbReference type="GO" id="GO:0046872">
    <property type="term" value="F:metal ion binding"/>
    <property type="evidence" value="ECO:0007669"/>
    <property type="project" value="UniProtKB-KW"/>
</dbReference>
<dbReference type="InterPro" id="IPR002121">
    <property type="entry name" value="HRDC_dom"/>
</dbReference>
<keyword evidence="4" id="KW-0479">Metal-binding</keyword>
<dbReference type="SMART" id="SM00487">
    <property type="entry name" value="DEXDc"/>
    <property type="match status" value="1"/>
</dbReference>
<dbReference type="Pfam" id="PF00570">
    <property type="entry name" value="HRDC"/>
    <property type="match status" value="1"/>
</dbReference>
<feature type="domain" description="HRDC" evidence="17">
    <location>
        <begin position="532"/>
        <end position="611"/>
    </location>
</feature>
<evidence type="ECO:0000313" key="20">
    <source>
        <dbReference type="EMBL" id="GAW98982.1"/>
    </source>
</evidence>
<dbReference type="Pfam" id="PF00270">
    <property type="entry name" value="DEAD"/>
    <property type="match status" value="1"/>
</dbReference>
<dbReference type="GO" id="GO:0009378">
    <property type="term" value="F:four-way junction helicase activity"/>
    <property type="evidence" value="ECO:0007669"/>
    <property type="project" value="TreeGrafter"/>
</dbReference>
<evidence type="ECO:0000256" key="15">
    <source>
        <dbReference type="ARBA" id="ARBA00034617"/>
    </source>
</evidence>
<dbReference type="InterPro" id="IPR018982">
    <property type="entry name" value="RQC_domain"/>
</dbReference>
<evidence type="ECO:0000259" key="17">
    <source>
        <dbReference type="PROSITE" id="PS50967"/>
    </source>
</evidence>